<feature type="compositionally biased region" description="Polar residues" evidence="1">
    <location>
        <begin position="40"/>
        <end position="50"/>
    </location>
</feature>
<dbReference type="EMBL" id="NHYD01001028">
    <property type="protein sequence ID" value="PPQ92501.1"/>
    <property type="molecule type" value="Genomic_DNA"/>
</dbReference>
<feature type="transmembrane region" description="Helical" evidence="2">
    <location>
        <begin position="1108"/>
        <end position="1132"/>
    </location>
</feature>
<feature type="region of interest" description="Disordered" evidence="1">
    <location>
        <begin position="535"/>
        <end position="554"/>
    </location>
</feature>
<dbReference type="OrthoDB" id="3251367at2759"/>
<feature type="region of interest" description="Disordered" evidence="1">
    <location>
        <begin position="777"/>
        <end position="824"/>
    </location>
</feature>
<feature type="compositionally biased region" description="Low complexity" evidence="1">
    <location>
        <begin position="499"/>
        <end position="517"/>
    </location>
</feature>
<evidence type="ECO:0000313" key="4">
    <source>
        <dbReference type="Proteomes" id="UP000283269"/>
    </source>
</evidence>
<feature type="compositionally biased region" description="Polar residues" evidence="1">
    <location>
        <begin position="216"/>
        <end position="225"/>
    </location>
</feature>
<comment type="caution">
    <text evidence="3">The sequence shown here is derived from an EMBL/GenBank/DDBJ whole genome shotgun (WGS) entry which is preliminary data.</text>
</comment>
<feature type="transmembrane region" description="Helical" evidence="2">
    <location>
        <begin position="882"/>
        <end position="903"/>
    </location>
</feature>
<feature type="compositionally biased region" description="Acidic residues" evidence="1">
    <location>
        <begin position="704"/>
        <end position="735"/>
    </location>
</feature>
<organism evidence="3 4">
    <name type="scientific">Psilocybe cyanescens</name>
    <dbReference type="NCBI Taxonomy" id="93625"/>
    <lineage>
        <taxon>Eukaryota</taxon>
        <taxon>Fungi</taxon>
        <taxon>Dikarya</taxon>
        <taxon>Basidiomycota</taxon>
        <taxon>Agaricomycotina</taxon>
        <taxon>Agaricomycetes</taxon>
        <taxon>Agaricomycetidae</taxon>
        <taxon>Agaricales</taxon>
        <taxon>Agaricineae</taxon>
        <taxon>Strophariaceae</taxon>
        <taxon>Psilocybe</taxon>
    </lineage>
</organism>
<feature type="compositionally biased region" description="Polar residues" evidence="1">
    <location>
        <begin position="150"/>
        <end position="160"/>
    </location>
</feature>
<feature type="region of interest" description="Disordered" evidence="1">
    <location>
        <begin position="671"/>
        <end position="737"/>
    </location>
</feature>
<keyword evidence="2" id="KW-0812">Transmembrane</keyword>
<keyword evidence="2" id="KW-0472">Membrane</keyword>
<feature type="region of interest" description="Disordered" evidence="1">
    <location>
        <begin position="117"/>
        <end position="245"/>
    </location>
</feature>
<protein>
    <submittedName>
        <fullName evidence="3">Uncharacterized protein</fullName>
    </submittedName>
</protein>
<feature type="compositionally biased region" description="Polar residues" evidence="1">
    <location>
        <begin position="487"/>
        <end position="498"/>
    </location>
</feature>
<name>A0A409XP40_PSICY</name>
<gene>
    <name evidence="3" type="ORF">CVT25_010334</name>
</gene>
<keyword evidence="4" id="KW-1185">Reference proteome</keyword>
<dbReference type="InParanoid" id="A0A409XP40"/>
<feature type="region of interest" description="Disordered" evidence="1">
    <location>
        <begin position="13"/>
        <end position="53"/>
    </location>
</feature>
<keyword evidence="2" id="KW-1133">Transmembrane helix</keyword>
<evidence type="ECO:0000313" key="3">
    <source>
        <dbReference type="EMBL" id="PPQ92501.1"/>
    </source>
</evidence>
<sequence>MFSFLSQLRLPSVGIGTQPQEEEDDTSSSGRSLSLPWPVTESSTKKTPASTAAKREWMANHPIAQSTTAANGINISYPIPRTANSLTAFDSEFPAPPSGLAYGEPVHVYGNSRPLRAGSQYSGTGQGAWYEQDKSNPQASVPFEPPQVVRLNSTVQNPPNDESKKDDNGGANVRGIYLDTQPPPSRPVYKYTSHPSPSAYAQPYLTPGGSGGIAPTKTNQVPSNVDRSDYDNESEHEFYTSPFDLDPLEASPRTITGNASMTKSRWNLKLQLHSSGAQSTPSLVGAGTPQANRLYSLPHFASQNPLQMEAFHSQNVAHNNGDGHMQNQDVSHYALPASVDTDVYNHAYNYPLAKQLSPIAEQDYFSPITGDAESRSISLKFGKGGDGNVSKASLGAESTISSVLAGAGRKEQGGSEMAEWEAIRARSGSVGSMGKGLNLSRAGSTSRSVAAQTPGSQNASPIGSIGSEIARPSPVHPSPFLTRHLNRTVSQTSSKSDSQPQCQAPQTQTQAQTPATTHIQGQTPAPTRAVAQLSTGSTPRSATAPNGIANTNSYPYGREVVQTPISAGTTSSTTGPFYTPTSTLLTPTAQMPTPTSPLTAGIGGSPAISPPPVAVTTNSLHGYPTHEGVSGSPYSTTRLPKIPSLASIPPLDLRFSLLGSVGPRVSREVRMERAAKSGSNAPHRRSLGDVERMPVIDGSVDGHYDEEEDEEDLEEEEEYDDEEGDEEEEDTEEYDRESLHAESFVTAGTNEDADIGGKGPIDPDLGVELATLGKHSQAGLRSGTGSLHSRIPSASASNSVSSRSLPATTLDPGIGGIASAPRSATGDSFIHRRWDRDAALGFGTMSSSPTTFRAKGHSSRWPTRMFSTSFFSSSSSATFTPAFWAFWLGFICPVLWLVGGWHFTNAGELPPKYTMWEWYFWSSRWSVEGFKQGLGRVFGCRCFPWRRATDAAEKDGKKAKRGSQESGQSDQAQRRKGKRRSSCSQSKARAGKIFPSLPRWVAEKQSTDDGRMRLNDPKRSLRGISFGYPFISRLPGSQDSCGTTSQSATAVAATVSSSSSLSRIKQHVVSALAKPNRVLDLLYGVQLKEVRGRPESGRRMFDPWIQRCRYAFCYGLLLLAAGLCTASAYLIAVNTKKLV</sequence>
<evidence type="ECO:0000256" key="1">
    <source>
        <dbReference type="SAM" id="MobiDB-lite"/>
    </source>
</evidence>
<feature type="compositionally biased region" description="Polar residues" evidence="1">
    <location>
        <begin position="441"/>
        <end position="461"/>
    </location>
</feature>
<feature type="compositionally biased region" description="Basic and acidic residues" evidence="1">
    <location>
        <begin position="226"/>
        <end position="238"/>
    </location>
</feature>
<reference evidence="3 4" key="1">
    <citation type="journal article" date="2018" name="Evol. Lett.">
        <title>Horizontal gene cluster transfer increased hallucinogenic mushroom diversity.</title>
        <authorList>
            <person name="Reynolds H.T."/>
            <person name="Vijayakumar V."/>
            <person name="Gluck-Thaler E."/>
            <person name="Korotkin H.B."/>
            <person name="Matheny P.B."/>
            <person name="Slot J.C."/>
        </authorList>
    </citation>
    <scope>NUCLEOTIDE SEQUENCE [LARGE SCALE GENOMIC DNA]</scope>
    <source>
        <strain evidence="3 4">2631</strain>
    </source>
</reference>
<evidence type="ECO:0000256" key="2">
    <source>
        <dbReference type="SAM" id="Phobius"/>
    </source>
</evidence>
<accession>A0A409XP40</accession>
<dbReference type="Proteomes" id="UP000283269">
    <property type="component" value="Unassembled WGS sequence"/>
</dbReference>
<dbReference type="STRING" id="93625.A0A409XP40"/>
<feature type="region of interest" description="Disordered" evidence="1">
    <location>
        <begin position="428"/>
        <end position="527"/>
    </location>
</feature>
<feature type="region of interest" description="Disordered" evidence="1">
    <location>
        <begin position="953"/>
        <end position="989"/>
    </location>
</feature>
<proteinExistence type="predicted"/>
<feature type="compositionally biased region" description="Low complexity" evidence="1">
    <location>
        <begin position="789"/>
        <end position="804"/>
    </location>
</feature>
<dbReference type="AlphaFoldDB" id="A0A409XP40"/>